<evidence type="ECO:0000256" key="5">
    <source>
        <dbReference type="ARBA" id="ARBA00023136"/>
    </source>
</evidence>
<name>A0A915EA34_9BILA</name>
<dbReference type="Proteomes" id="UP000887574">
    <property type="component" value="Unplaced"/>
</dbReference>
<evidence type="ECO:0000256" key="1">
    <source>
        <dbReference type="ARBA" id="ARBA00004141"/>
    </source>
</evidence>
<accession>A0A915EA34</accession>
<comment type="subcellular location">
    <subcellularLocation>
        <location evidence="1">Membrane</location>
        <topology evidence="1">Multi-pass membrane protein</topology>
    </subcellularLocation>
</comment>
<keyword evidence="6" id="KW-1185">Reference proteome</keyword>
<dbReference type="GO" id="GO:0005886">
    <property type="term" value="C:plasma membrane"/>
    <property type="evidence" value="ECO:0007669"/>
    <property type="project" value="TreeGrafter"/>
</dbReference>
<dbReference type="GO" id="GO:0005794">
    <property type="term" value="C:Golgi apparatus"/>
    <property type="evidence" value="ECO:0007669"/>
    <property type="project" value="TreeGrafter"/>
</dbReference>
<dbReference type="PANTHER" id="PTHR10926:SF0">
    <property type="entry name" value="CDC50, ISOFORM A"/>
    <property type="match status" value="1"/>
</dbReference>
<reference evidence="7" key="1">
    <citation type="submission" date="2022-11" db="UniProtKB">
        <authorList>
            <consortium name="WormBaseParasite"/>
        </authorList>
    </citation>
    <scope>IDENTIFICATION</scope>
</reference>
<evidence type="ECO:0000256" key="4">
    <source>
        <dbReference type="ARBA" id="ARBA00022989"/>
    </source>
</evidence>
<keyword evidence="5" id="KW-0472">Membrane</keyword>
<dbReference type="Pfam" id="PF03381">
    <property type="entry name" value="CDC50"/>
    <property type="match status" value="1"/>
</dbReference>
<comment type="similarity">
    <text evidence="2">Belongs to the CDC50/LEM3 family.</text>
</comment>
<evidence type="ECO:0000256" key="3">
    <source>
        <dbReference type="ARBA" id="ARBA00022692"/>
    </source>
</evidence>
<dbReference type="InterPro" id="IPR005045">
    <property type="entry name" value="CDC50/LEM3_fam"/>
</dbReference>
<organism evidence="6 7">
    <name type="scientific">Ditylenchus dipsaci</name>
    <dbReference type="NCBI Taxonomy" id="166011"/>
    <lineage>
        <taxon>Eukaryota</taxon>
        <taxon>Metazoa</taxon>
        <taxon>Ecdysozoa</taxon>
        <taxon>Nematoda</taxon>
        <taxon>Chromadorea</taxon>
        <taxon>Rhabditida</taxon>
        <taxon>Tylenchina</taxon>
        <taxon>Tylenchomorpha</taxon>
        <taxon>Sphaerularioidea</taxon>
        <taxon>Anguinidae</taxon>
        <taxon>Anguininae</taxon>
        <taxon>Ditylenchus</taxon>
    </lineage>
</organism>
<sequence length="298" mass="34030">MVLNCQLAIGTERMDQCQAPLMQLKKRKPSKSESIEAAAITCLAAYFDSFNGDPYNILDCHKVQEWSTYYENCSQQVCTIKFDLTEPFVGDVYFYYGLENFFQNHRRYMKSRNDKQLMGFLEETSECEPFAKEGDTVIAPCGAIANSMFNDTFTLTREGAQTNVPWTYEGLVWTVDKKTKFRNPTTDGEVQDLCTAFESTVKPPNWAKKPCELDKSNEDNNGFKNADFMIWMRTAALPDFRKPYRALDRSNPAYAAGLPKGSYVLTIGNNYPLAAFASFLEWFFGCPHKIWPSPVRTC</sequence>
<keyword evidence="3" id="KW-0812">Transmembrane</keyword>
<protein>
    <submittedName>
        <fullName evidence="7">Cell cycle control protein 50A</fullName>
    </submittedName>
</protein>
<dbReference type="GO" id="GO:0005783">
    <property type="term" value="C:endoplasmic reticulum"/>
    <property type="evidence" value="ECO:0007669"/>
    <property type="project" value="TreeGrafter"/>
</dbReference>
<dbReference type="AlphaFoldDB" id="A0A915EA34"/>
<keyword evidence="4" id="KW-1133">Transmembrane helix</keyword>
<evidence type="ECO:0000313" key="7">
    <source>
        <dbReference type="WBParaSite" id="jg4145"/>
    </source>
</evidence>
<dbReference type="WBParaSite" id="jg4145">
    <property type="protein sequence ID" value="jg4145"/>
    <property type="gene ID" value="jg4145"/>
</dbReference>
<dbReference type="PANTHER" id="PTHR10926">
    <property type="entry name" value="CELL CYCLE CONTROL PROTEIN 50"/>
    <property type="match status" value="1"/>
</dbReference>
<evidence type="ECO:0000313" key="6">
    <source>
        <dbReference type="Proteomes" id="UP000887574"/>
    </source>
</evidence>
<proteinExistence type="inferred from homology"/>
<evidence type="ECO:0000256" key="2">
    <source>
        <dbReference type="ARBA" id="ARBA00009457"/>
    </source>
</evidence>